<keyword evidence="3 7" id="KW-0521">NADP</keyword>
<evidence type="ECO:0000256" key="2">
    <source>
        <dbReference type="ARBA" id="ARBA00022723"/>
    </source>
</evidence>
<dbReference type="PANTHER" id="PTHR30004:SF6">
    <property type="entry name" value="D-THREONATE 4-PHOSPHATE DEHYDROGENASE"/>
    <property type="match status" value="1"/>
</dbReference>
<dbReference type="Proteomes" id="UP000662572">
    <property type="component" value="Unassembled WGS sequence"/>
</dbReference>
<dbReference type="Gene3D" id="3.40.718.10">
    <property type="entry name" value="Isopropylmalate Dehydrogenase"/>
    <property type="match status" value="1"/>
</dbReference>
<dbReference type="EMBL" id="BMZB01000004">
    <property type="protein sequence ID" value="GGZ39966.1"/>
    <property type="molecule type" value="Genomic_DNA"/>
</dbReference>
<feature type="binding site" evidence="7">
    <location>
        <position position="267"/>
    </location>
    <ligand>
        <name>substrate</name>
    </ligand>
</feature>
<dbReference type="GO" id="GO:0000287">
    <property type="term" value="F:magnesium ion binding"/>
    <property type="evidence" value="ECO:0007669"/>
    <property type="project" value="UniProtKB-UniRule"/>
</dbReference>
<dbReference type="GO" id="GO:0008270">
    <property type="term" value="F:zinc ion binding"/>
    <property type="evidence" value="ECO:0007669"/>
    <property type="project" value="UniProtKB-UniRule"/>
</dbReference>
<protein>
    <recommendedName>
        <fullName evidence="7">4-hydroxythreonine-4-phosphate dehydrogenase</fullName>
        <ecNumber evidence="7">1.1.1.262</ecNumber>
    </recommendedName>
    <alternativeName>
        <fullName evidence="7">4-(phosphohydroxy)-L-threonine dehydrogenase</fullName>
    </alternativeName>
</protein>
<name>A0A918UW82_9CAUL</name>
<feature type="binding site" evidence="7">
    <location>
        <position position="124"/>
    </location>
    <ligand>
        <name>substrate</name>
    </ligand>
</feature>
<reference evidence="8" key="2">
    <citation type="submission" date="2020-09" db="EMBL/GenBank/DDBJ databases">
        <authorList>
            <person name="Sun Q."/>
            <person name="Kim S."/>
        </authorList>
    </citation>
    <scope>NUCLEOTIDE SEQUENCE</scope>
    <source>
        <strain evidence="8">KCTC 32296</strain>
    </source>
</reference>
<evidence type="ECO:0000256" key="6">
    <source>
        <dbReference type="ARBA" id="ARBA00023096"/>
    </source>
</evidence>
<comment type="cofactor">
    <cofactor evidence="7">
        <name>Zn(2+)</name>
        <dbReference type="ChEBI" id="CHEBI:29105"/>
    </cofactor>
    <cofactor evidence="7">
        <name>Mg(2+)</name>
        <dbReference type="ChEBI" id="CHEBI:18420"/>
    </cofactor>
    <cofactor evidence="7">
        <name>Co(2+)</name>
        <dbReference type="ChEBI" id="CHEBI:48828"/>
    </cofactor>
    <text evidence="7">Binds 1 divalent metal cation per subunit. Can use ions such as Zn(2+), Mg(2+) or Co(2+).</text>
</comment>
<keyword evidence="2 7" id="KW-0479">Metal-binding</keyword>
<organism evidence="8 9">
    <name type="scientific">Asticcacaulis endophyticus</name>
    <dbReference type="NCBI Taxonomy" id="1395890"/>
    <lineage>
        <taxon>Bacteria</taxon>
        <taxon>Pseudomonadati</taxon>
        <taxon>Pseudomonadota</taxon>
        <taxon>Alphaproteobacteria</taxon>
        <taxon>Caulobacterales</taxon>
        <taxon>Caulobacteraceae</taxon>
        <taxon>Asticcacaulis</taxon>
    </lineage>
</organism>
<comment type="miscellaneous">
    <text evidence="7">The active site is located at the dimer interface.</text>
</comment>
<dbReference type="InterPro" id="IPR005255">
    <property type="entry name" value="PdxA_fam"/>
</dbReference>
<gene>
    <name evidence="7 8" type="primary">pdxA</name>
    <name evidence="8" type="ORF">GCM10011273_28290</name>
</gene>
<evidence type="ECO:0000313" key="8">
    <source>
        <dbReference type="EMBL" id="GGZ39966.1"/>
    </source>
</evidence>
<dbReference type="AlphaFoldDB" id="A0A918UW82"/>
<dbReference type="NCBIfam" id="NF003699">
    <property type="entry name" value="PRK05312.1"/>
    <property type="match status" value="1"/>
</dbReference>
<keyword evidence="4 7" id="KW-0560">Oxidoreductase</keyword>
<dbReference type="HAMAP" id="MF_00536">
    <property type="entry name" value="PdxA"/>
    <property type="match status" value="1"/>
</dbReference>
<keyword evidence="7" id="KW-0170">Cobalt</keyword>
<dbReference type="GO" id="GO:0050570">
    <property type="term" value="F:4-hydroxythreonine-4-phosphate dehydrogenase activity"/>
    <property type="evidence" value="ECO:0007669"/>
    <property type="project" value="UniProtKB-UniRule"/>
</dbReference>
<dbReference type="NCBIfam" id="TIGR00557">
    <property type="entry name" value="pdxA"/>
    <property type="match status" value="1"/>
</dbReference>
<evidence type="ECO:0000256" key="7">
    <source>
        <dbReference type="HAMAP-Rule" id="MF_00536"/>
    </source>
</evidence>
<comment type="catalytic activity">
    <reaction evidence="7">
        <text>4-(phosphooxy)-L-threonine + NAD(+) = 3-amino-2-oxopropyl phosphate + CO2 + NADH</text>
        <dbReference type="Rhea" id="RHEA:32275"/>
        <dbReference type="ChEBI" id="CHEBI:16526"/>
        <dbReference type="ChEBI" id="CHEBI:57279"/>
        <dbReference type="ChEBI" id="CHEBI:57540"/>
        <dbReference type="ChEBI" id="CHEBI:57945"/>
        <dbReference type="ChEBI" id="CHEBI:58452"/>
        <dbReference type="EC" id="1.1.1.262"/>
    </reaction>
</comment>
<comment type="subcellular location">
    <subcellularLocation>
        <location evidence="7">Cytoplasm</location>
    </subcellularLocation>
</comment>
<keyword evidence="1 7" id="KW-0963">Cytoplasm</keyword>
<feature type="binding site" evidence="7">
    <location>
        <position position="276"/>
    </location>
    <ligand>
        <name>substrate</name>
    </ligand>
</feature>
<comment type="caution">
    <text evidence="8">The sequence shown here is derived from an EMBL/GenBank/DDBJ whole genome shotgun (WGS) entry which is preliminary data.</text>
</comment>
<evidence type="ECO:0000256" key="3">
    <source>
        <dbReference type="ARBA" id="ARBA00022857"/>
    </source>
</evidence>
<evidence type="ECO:0000313" key="9">
    <source>
        <dbReference type="Proteomes" id="UP000662572"/>
    </source>
</evidence>
<accession>A0A918UW82</accession>
<feature type="binding site" evidence="7">
    <location>
        <position position="159"/>
    </location>
    <ligand>
        <name>a divalent metal cation</name>
        <dbReference type="ChEBI" id="CHEBI:60240"/>
        <note>ligand shared between dimeric partners</note>
    </ligand>
</feature>
<keyword evidence="6 7" id="KW-0664">Pyridoxine biosynthesis</keyword>
<evidence type="ECO:0000256" key="4">
    <source>
        <dbReference type="ARBA" id="ARBA00023002"/>
    </source>
</evidence>
<dbReference type="EC" id="1.1.1.262" evidence="7"/>
<keyword evidence="5 7" id="KW-0520">NAD</keyword>
<dbReference type="GO" id="GO:0042823">
    <property type="term" value="P:pyridoxal phosphate biosynthetic process"/>
    <property type="evidence" value="ECO:0007669"/>
    <property type="project" value="UniProtKB-UniRule"/>
</dbReference>
<comment type="similarity">
    <text evidence="7">Belongs to the PdxA family.</text>
</comment>
<sequence>MGEPCGIGPEIILKAWDTLKRFPELCFYVIGDAQALKTVGADVAVIQDISDAHKVFAASLPVLDRPLTAPAVVGHPDSVHGPHIVRWIEEAVSLCLEGRARGLITGPIAKSVLYATGFSFPGHTEYLGNLTAAAPYDGARGPVMMLTAKDLRVVLATIHVPLSDVKKRLNADDLAHTVRVTHQALKTDFGIKSPRLVMAGLNPHAGEDGTIGREEIDLLKPVIADLQAQGIDIKGPFPADSLFHDEARLTYDACICLYHDQGLIPLKTLDFWGGVNITLGLPIVRTSPDHGTGFGIAGQGIARPDSLIAATHTAHDLSMKRYDA</sequence>
<dbReference type="SUPFAM" id="SSF53659">
    <property type="entry name" value="Isocitrate/Isopropylmalate dehydrogenase-like"/>
    <property type="match status" value="1"/>
</dbReference>
<dbReference type="GO" id="GO:0008615">
    <property type="term" value="P:pyridoxine biosynthetic process"/>
    <property type="evidence" value="ECO:0007669"/>
    <property type="project" value="UniProtKB-UniRule"/>
</dbReference>
<evidence type="ECO:0000256" key="1">
    <source>
        <dbReference type="ARBA" id="ARBA00022490"/>
    </source>
</evidence>
<keyword evidence="7" id="KW-0862">Zinc</keyword>
<dbReference type="Pfam" id="PF04166">
    <property type="entry name" value="PdxA"/>
    <property type="match status" value="1"/>
</dbReference>
<comment type="pathway">
    <text evidence="7">Cofactor biosynthesis; pyridoxine 5'-phosphate biosynthesis; pyridoxine 5'-phosphate from D-erythrose 4-phosphate: step 4/5.</text>
</comment>
<dbReference type="GO" id="GO:0050897">
    <property type="term" value="F:cobalt ion binding"/>
    <property type="evidence" value="ECO:0007669"/>
    <property type="project" value="UniProtKB-UniRule"/>
</dbReference>
<dbReference type="PANTHER" id="PTHR30004">
    <property type="entry name" value="4-HYDROXYTHREONINE-4-PHOSPHATE DEHYDROGENASE"/>
    <property type="match status" value="1"/>
</dbReference>
<feature type="binding site" evidence="7">
    <location>
        <position position="259"/>
    </location>
    <ligand>
        <name>a divalent metal cation</name>
        <dbReference type="ChEBI" id="CHEBI:60240"/>
        <note>ligand shared between dimeric partners</note>
    </ligand>
</feature>
<keyword evidence="9" id="KW-1185">Reference proteome</keyword>
<feature type="binding site" evidence="7">
    <location>
        <position position="123"/>
    </location>
    <ligand>
        <name>substrate</name>
    </ligand>
</feature>
<feature type="binding site" evidence="7">
    <location>
        <position position="204"/>
    </location>
    <ligand>
        <name>a divalent metal cation</name>
        <dbReference type="ChEBI" id="CHEBI:60240"/>
        <note>ligand shared between dimeric partners</note>
    </ligand>
</feature>
<dbReference type="GO" id="GO:0005737">
    <property type="term" value="C:cytoplasm"/>
    <property type="evidence" value="ECO:0007669"/>
    <property type="project" value="UniProtKB-SubCell"/>
</dbReference>
<keyword evidence="7" id="KW-0460">Magnesium</keyword>
<evidence type="ECO:0000256" key="5">
    <source>
        <dbReference type="ARBA" id="ARBA00023027"/>
    </source>
</evidence>
<proteinExistence type="inferred from homology"/>
<comment type="function">
    <text evidence="7">Catalyzes the NAD(P)-dependent oxidation of 4-(phosphooxy)-L-threonine (HTP) into 2-amino-3-oxo-4-(phosphooxy)butyric acid which spontaneously decarboxylates to form 3-amino-2-oxopropyl phosphate (AHAP).</text>
</comment>
<feature type="binding site" evidence="7">
    <location>
        <position position="285"/>
    </location>
    <ligand>
        <name>substrate</name>
    </ligand>
</feature>
<reference evidence="8" key="1">
    <citation type="journal article" date="2014" name="Int. J. Syst. Evol. Microbiol.">
        <title>Complete genome sequence of Corynebacterium casei LMG S-19264T (=DSM 44701T), isolated from a smear-ripened cheese.</title>
        <authorList>
            <consortium name="US DOE Joint Genome Institute (JGI-PGF)"/>
            <person name="Walter F."/>
            <person name="Albersmeier A."/>
            <person name="Kalinowski J."/>
            <person name="Ruckert C."/>
        </authorList>
    </citation>
    <scope>NUCLEOTIDE SEQUENCE</scope>
    <source>
        <strain evidence="8">KCTC 32296</strain>
    </source>
</reference>
<dbReference type="InterPro" id="IPR037510">
    <property type="entry name" value="PdxA"/>
</dbReference>
<dbReference type="GO" id="GO:0051287">
    <property type="term" value="F:NAD binding"/>
    <property type="evidence" value="ECO:0007669"/>
    <property type="project" value="InterPro"/>
</dbReference>
<comment type="subunit">
    <text evidence="7">Homodimer.</text>
</comment>